<dbReference type="Proteomes" id="UP001498398">
    <property type="component" value="Unassembled WGS sequence"/>
</dbReference>
<dbReference type="EMBL" id="JBANRG010000028">
    <property type="protein sequence ID" value="KAK7452644.1"/>
    <property type="molecule type" value="Genomic_DNA"/>
</dbReference>
<gene>
    <name evidence="2" type="ORF">VKT23_012043</name>
</gene>
<evidence type="ECO:0000313" key="2">
    <source>
        <dbReference type="EMBL" id="KAK7452644.1"/>
    </source>
</evidence>
<feature type="compositionally biased region" description="Basic and acidic residues" evidence="1">
    <location>
        <begin position="153"/>
        <end position="165"/>
    </location>
</feature>
<evidence type="ECO:0000313" key="3">
    <source>
        <dbReference type="Proteomes" id="UP001498398"/>
    </source>
</evidence>
<name>A0ABR1JBS5_9AGAR</name>
<evidence type="ECO:0000256" key="1">
    <source>
        <dbReference type="SAM" id="MobiDB-lite"/>
    </source>
</evidence>
<keyword evidence="3" id="KW-1185">Reference proteome</keyword>
<organism evidence="2 3">
    <name type="scientific">Marasmiellus scandens</name>
    <dbReference type="NCBI Taxonomy" id="2682957"/>
    <lineage>
        <taxon>Eukaryota</taxon>
        <taxon>Fungi</taxon>
        <taxon>Dikarya</taxon>
        <taxon>Basidiomycota</taxon>
        <taxon>Agaricomycotina</taxon>
        <taxon>Agaricomycetes</taxon>
        <taxon>Agaricomycetidae</taxon>
        <taxon>Agaricales</taxon>
        <taxon>Marasmiineae</taxon>
        <taxon>Omphalotaceae</taxon>
        <taxon>Marasmiellus</taxon>
    </lineage>
</organism>
<reference evidence="2 3" key="1">
    <citation type="submission" date="2024-01" db="EMBL/GenBank/DDBJ databases">
        <title>A draft genome for the cacao thread blight pathogen Marasmiellus scandens.</title>
        <authorList>
            <person name="Baruah I.K."/>
            <person name="Leung J."/>
            <person name="Bukari Y."/>
            <person name="Amoako-Attah I."/>
            <person name="Meinhardt L.W."/>
            <person name="Bailey B.A."/>
            <person name="Cohen S.P."/>
        </authorList>
    </citation>
    <scope>NUCLEOTIDE SEQUENCE [LARGE SCALE GENOMIC DNA]</scope>
    <source>
        <strain evidence="2 3">GH-19</strain>
    </source>
</reference>
<proteinExistence type="predicted"/>
<feature type="region of interest" description="Disordered" evidence="1">
    <location>
        <begin position="143"/>
        <end position="181"/>
    </location>
</feature>
<evidence type="ECO:0008006" key="4">
    <source>
        <dbReference type="Google" id="ProtNLM"/>
    </source>
</evidence>
<protein>
    <recommendedName>
        <fullName evidence="4">HNH nuclease domain-containing protein</fullName>
    </recommendedName>
</protein>
<sequence>MYTVITDIHDPRNILTLYKTIHTLCQSLNWGFTLLRVPNDYLEIQDLKWNPATHEGDKPYPSGDLLYLFHPLHKDFDPQTHDTFAELRILPNGVVKPSADLTVWPTHALFDYWFGCVAMLYWIDTDTLGDLIEHYHDHWCPPEDQDSSGSFKNESDASTVHEHTSRSSARGTKVRGGRNSDSLESQFDIGNILMWFYGTAAEQKERAASVARAANWVHSQQETTD</sequence>
<accession>A0ABR1JBS5</accession>
<comment type="caution">
    <text evidence="2">The sequence shown here is derived from an EMBL/GenBank/DDBJ whole genome shotgun (WGS) entry which is preliminary data.</text>
</comment>